<evidence type="ECO:0000313" key="3">
    <source>
        <dbReference type="Proteomes" id="UP000774570"/>
    </source>
</evidence>
<dbReference type="RefSeq" id="WP_220170198.1">
    <property type="nucleotide sequence ID" value="NZ_JAIBOA010000028.1"/>
</dbReference>
<keyword evidence="3" id="KW-1185">Reference proteome</keyword>
<keyword evidence="1" id="KW-0812">Transmembrane</keyword>
<dbReference type="SUPFAM" id="SSF69304">
    <property type="entry name" value="Tricorn protease N-terminal domain"/>
    <property type="match status" value="1"/>
</dbReference>
<gene>
    <name evidence="2" type="ORF">K1Y72_31665</name>
</gene>
<reference evidence="2 3" key="1">
    <citation type="submission" date="2021-07" db="EMBL/GenBank/DDBJ databases">
        <title>Actinomadura sp. PM05-2 isolated from lichen.</title>
        <authorList>
            <person name="Somphong A."/>
            <person name="Phongsopitanun W."/>
            <person name="Tanasupawat S."/>
            <person name="Peongsungnone V."/>
        </authorList>
    </citation>
    <scope>NUCLEOTIDE SEQUENCE [LARGE SCALE GENOMIC DNA]</scope>
    <source>
        <strain evidence="2 3">PM05-2</strain>
    </source>
</reference>
<organism evidence="2 3">
    <name type="scientific">Actinomadura parmotrematis</name>
    <dbReference type="NCBI Taxonomy" id="2864039"/>
    <lineage>
        <taxon>Bacteria</taxon>
        <taxon>Bacillati</taxon>
        <taxon>Actinomycetota</taxon>
        <taxon>Actinomycetes</taxon>
        <taxon>Streptosporangiales</taxon>
        <taxon>Thermomonosporaceae</taxon>
        <taxon>Actinomadura</taxon>
    </lineage>
</organism>
<accession>A0ABS7G2L7</accession>
<evidence type="ECO:0008006" key="4">
    <source>
        <dbReference type="Google" id="ProtNLM"/>
    </source>
</evidence>
<evidence type="ECO:0000313" key="2">
    <source>
        <dbReference type="EMBL" id="MBW8486965.1"/>
    </source>
</evidence>
<evidence type="ECO:0000256" key="1">
    <source>
        <dbReference type="SAM" id="Phobius"/>
    </source>
</evidence>
<protein>
    <recommendedName>
        <fullName evidence="4">WD40 repeat domain-containing protein</fullName>
    </recommendedName>
</protein>
<feature type="transmembrane region" description="Helical" evidence="1">
    <location>
        <begin position="43"/>
        <end position="63"/>
    </location>
</feature>
<dbReference type="EMBL" id="JAIBOA010000028">
    <property type="protein sequence ID" value="MBW8486965.1"/>
    <property type="molecule type" value="Genomic_DNA"/>
</dbReference>
<comment type="caution">
    <text evidence="2">The sequence shown here is derived from an EMBL/GenBank/DDBJ whole genome shotgun (WGS) entry which is preliminary data.</text>
</comment>
<proteinExistence type="predicted"/>
<dbReference type="Proteomes" id="UP000774570">
    <property type="component" value="Unassembled WGS sequence"/>
</dbReference>
<name>A0ABS7G2L7_9ACTN</name>
<sequence>MHDDLDGALRTALRTAAHDAPAPAPDLLEGVERGVRRRRRRRVTAAATAAVLVLGGTAGLAGVRDGAAPREKAPAAATGQGTFTDTPLGAPITIAKRWPAAVRTVPDRLPGGRELRPVRLLDGHVLIAATESAPGLPYRLWAYDLRTGKARVITDVPMTPETLFYAGGFILAGDQLVWRAGLPGAVEFWKAPLAGGPARRFAVLPKQMSAIENLVADGDAVVWASPQGIVRLPLAGGVPKVFAGTKGYGIVAWPWVGTPGTTKGGVGEVLAGTVRNLVTGEVRRASPPSFKGTWVCSLSWCVGEAAAGVTYRTATDKMITAVQARGEKDARALPPSESGPVDQIIADRFLPYRPARRAGGDLLYDLRTGNLLDLGTGGERTGIGVHDPARTQLFEKTRPGYLMVDLSKIT</sequence>
<keyword evidence="1" id="KW-0472">Membrane</keyword>
<keyword evidence="1" id="KW-1133">Transmembrane helix</keyword>